<comment type="caution">
    <text evidence="1">The sequence shown here is derived from an EMBL/GenBank/DDBJ whole genome shotgun (WGS) entry which is preliminary data.</text>
</comment>
<dbReference type="PANTHER" id="PTHR33481:SF1">
    <property type="entry name" value="ENDONUCLEASE_EXONUCLEASE_PHOSPHATASE DOMAIN-CONTAINING PROTEIN-RELATED"/>
    <property type="match status" value="1"/>
</dbReference>
<dbReference type="PANTHER" id="PTHR33481">
    <property type="entry name" value="REVERSE TRANSCRIPTASE"/>
    <property type="match status" value="1"/>
</dbReference>
<gene>
    <name evidence="1" type="ORF">PENSUB_4173</name>
</gene>
<dbReference type="AlphaFoldDB" id="A0A1Q5UD42"/>
<evidence type="ECO:0008006" key="3">
    <source>
        <dbReference type="Google" id="ProtNLM"/>
    </source>
</evidence>
<sequence>MLYLAPLFRLGSPKTRFGYADDAAILATSLSLEANYQSLSTSLQEALDWGTTEGITFAPDKYELIYFSRRQDDQASSRTLSVIAGPITISENTERPYLRWLGVLFDKKLSFKYYVGETTSKALIVANALRGLGNTVRGIKSYLMRQVVIACVLRKAYFGAETWWLGRSRHCPRAGSISN</sequence>
<accession>A0A1Q5UD42</accession>
<evidence type="ECO:0000313" key="2">
    <source>
        <dbReference type="Proteomes" id="UP000186955"/>
    </source>
</evidence>
<dbReference type="Proteomes" id="UP000186955">
    <property type="component" value="Unassembled WGS sequence"/>
</dbReference>
<keyword evidence="2" id="KW-1185">Reference proteome</keyword>
<name>A0A1Q5UD42_9EURO</name>
<proteinExistence type="predicted"/>
<organism evidence="1 2">
    <name type="scientific">Penicillium subrubescens</name>
    <dbReference type="NCBI Taxonomy" id="1316194"/>
    <lineage>
        <taxon>Eukaryota</taxon>
        <taxon>Fungi</taxon>
        <taxon>Dikarya</taxon>
        <taxon>Ascomycota</taxon>
        <taxon>Pezizomycotina</taxon>
        <taxon>Eurotiomycetes</taxon>
        <taxon>Eurotiomycetidae</taxon>
        <taxon>Eurotiales</taxon>
        <taxon>Aspergillaceae</taxon>
        <taxon>Penicillium</taxon>
    </lineage>
</organism>
<dbReference type="EMBL" id="MNBE01000350">
    <property type="protein sequence ID" value="OKP10384.1"/>
    <property type="molecule type" value="Genomic_DNA"/>
</dbReference>
<reference evidence="1 2" key="1">
    <citation type="submission" date="2016-10" db="EMBL/GenBank/DDBJ databases">
        <title>Genome sequence of the ascomycete fungus Penicillium subrubescens.</title>
        <authorList>
            <person name="De Vries R.P."/>
            <person name="Peng M."/>
            <person name="Dilokpimol A."/>
            <person name="Hilden K."/>
            <person name="Makela M.R."/>
            <person name="Grigoriev I."/>
            <person name="Riley R."/>
            <person name="Granchi Z."/>
        </authorList>
    </citation>
    <scope>NUCLEOTIDE SEQUENCE [LARGE SCALE GENOMIC DNA]</scope>
    <source>
        <strain evidence="1 2">CBS 132785</strain>
    </source>
</reference>
<evidence type="ECO:0000313" key="1">
    <source>
        <dbReference type="EMBL" id="OKP10384.1"/>
    </source>
</evidence>
<protein>
    <recommendedName>
        <fullName evidence="3">Reverse transcriptase domain-containing protein</fullName>
    </recommendedName>
</protein>